<feature type="compositionally biased region" description="Basic and acidic residues" evidence="10">
    <location>
        <begin position="262"/>
        <end position="277"/>
    </location>
</feature>
<keyword evidence="3" id="KW-0677">Repeat</keyword>
<evidence type="ECO:0000256" key="9">
    <source>
        <dbReference type="SAM" id="Coils"/>
    </source>
</evidence>
<feature type="region of interest" description="Disordered" evidence="10">
    <location>
        <begin position="406"/>
        <end position="448"/>
    </location>
</feature>
<sequence length="599" mass="67679">MQTEKVLDYIVVENEAHYQTYDNMKELLKSYELPVAMLKDTDKVKLSFDKLCSNYNVPPQQSFAVFFQGQRQKLLEELTENNHDMSKFNESLSHDLLAFVKAYNSSVRDMLSNDSQLLTCVNSMKNTMNHLLQEKRDLEMKKETLEEDIAIMSMKSHKAEIREECAQQDKDALQVKLQSAHELIGELRERNSYLEKKLKKKSLLKRVAVYTFKEKNKLSKDTETFQIEGKSVFPSTNSSSLESSSPSMNQSSNQGAPWAQDMQRHREDMEVINKTESSDGDMGNSGGDRGNSDGDMGNSDEDIGNSDEDMGNSDGDTGNSDGDTGNSDGDTGNSDGDMESSDGDMESSDGEPPKPSQRLTAAAEEIFRVFGKTIALYEEEISRSRQEIDRQRRLLDLSRTPQICIQAAAAAPGEHQDSSSSLDQDIKEEEAEPSEQESTWEEGWATPPPCITVKTTEEVDDSVPDLELAILAQQTQLDLEEKLSEDLDPRQSGPAGEQVPRCQVLDSYRCTVCGRVLAQRAQWAKHMQSHRKDAKKVDRSYTCDVCGKRLTRFDGYRKHLRVHTGEKPYSCHQCGRRFSDNSNFKRHVRTHVGQKPQQR</sequence>
<dbReference type="FunFam" id="3.30.160.60:FF:002343">
    <property type="entry name" value="Zinc finger protein 33A"/>
    <property type="match status" value="1"/>
</dbReference>
<dbReference type="EMBL" id="RHFK02000014">
    <property type="protein sequence ID" value="TWW65896.1"/>
    <property type="molecule type" value="Genomic_DNA"/>
</dbReference>
<keyword evidence="7" id="KW-0539">Nucleus</keyword>
<feature type="compositionally biased region" description="Acidic residues" evidence="10">
    <location>
        <begin position="336"/>
        <end position="349"/>
    </location>
</feature>
<dbReference type="InterPro" id="IPR050589">
    <property type="entry name" value="Ikaros_C2H2-ZF"/>
</dbReference>
<feature type="domain" description="C2H2-type" evidence="11">
    <location>
        <begin position="569"/>
        <end position="596"/>
    </location>
</feature>
<organism evidence="12 13">
    <name type="scientific">Takifugu flavidus</name>
    <name type="common">sansaifugu</name>
    <dbReference type="NCBI Taxonomy" id="433684"/>
    <lineage>
        <taxon>Eukaryota</taxon>
        <taxon>Metazoa</taxon>
        <taxon>Chordata</taxon>
        <taxon>Craniata</taxon>
        <taxon>Vertebrata</taxon>
        <taxon>Euteleostomi</taxon>
        <taxon>Actinopterygii</taxon>
        <taxon>Neopterygii</taxon>
        <taxon>Teleostei</taxon>
        <taxon>Neoteleostei</taxon>
        <taxon>Acanthomorphata</taxon>
        <taxon>Eupercaria</taxon>
        <taxon>Tetraodontiformes</taxon>
        <taxon>Tetradontoidea</taxon>
        <taxon>Tetraodontidae</taxon>
        <taxon>Takifugu</taxon>
    </lineage>
</organism>
<evidence type="ECO:0000256" key="2">
    <source>
        <dbReference type="ARBA" id="ARBA00022723"/>
    </source>
</evidence>
<keyword evidence="2" id="KW-0479">Metal-binding</keyword>
<dbReference type="PANTHER" id="PTHR24404:SF114">
    <property type="entry name" value="KLUMPFUSS, ISOFORM B-RELATED"/>
    <property type="match status" value="1"/>
</dbReference>
<feature type="compositionally biased region" description="Acidic residues" evidence="10">
    <location>
        <begin position="426"/>
        <end position="440"/>
    </location>
</feature>
<dbReference type="Proteomes" id="UP000324091">
    <property type="component" value="Chromosome 21"/>
</dbReference>
<evidence type="ECO:0000313" key="12">
    <source>
        <dbReference type="EMBL" id="TWW65896.1"/>
    </source>
</evidence>
<dbReference type="GO" id="GO:0003700">
    <property type="term" value="F:DNA-binding transcription factor activity"/>
    <property type="evidence" value="ECO:0007669"/>
    <property type="project" value="TreeGrafter"/>
</dbReference>
<evidence type="ECO:0000256" key="3">
    <source>
        <dbReference type="ARBA" id="ARBA00022737"/>
    </source>
</evidence>
<dbReference type="InterPro" id="IPR013087">
    <property type="entry name" value="Znf_C2H2_type"/>
</dbReference>
<keyword evidence="5" id="KW-0862">Zinc</keyword>
<feature type="domain" description="C2H2-type" evidence="11">
    <location>
        <begin position="508"/>
        <end position="535"/>
    </location>
</feature>
<feature type="compositionally biased region" description="Low complexity" evidence="10">
    <location>
        <begin position="235"/>
        <end position="253"/>
    </location>
</feature>
<evidence type="ECO:0000313" key="13">
    <source>
        <dbReference type="Proteomes" id="UP000324091"/>
    </source>
</evidence>
<evidence type="ECO:0000256" key="1">
    <source>
        <dbReference type="ARBA" id="ARBA00004123"/>
    </source>
</evidence>
<evidence type="ECO:0000256" key="5">
    <source>
        <dbReference type="ARBA" id="ARBA00022833"/>
    </source>
</evidence>
<dbReference type="PANTHER" id="PTHR24404">
    <property type="entry name" value="ZINC FINGER PROTEIN"/>
    <property type="match status" value="1"/>
</dbReference>
<dbReference type="GO" id="GO:0006357">
    <property type="term" value="P:regulation of transcription by RNA polymerase II"/>
    <property type="evidence" value="ECO:0007669"/>
    <property type="project" value="TreeGrafter"/>
</dbReference>
<evidence type="ECO:0000256" key="6">
    <source>
        <dbReference type="ARBA" id="ARBA00023125"/>
    </source>
</evidence>
<protein>
    <recommendedName>
        <fullName evidence="11">C2H2-type domain-containing protein</fullName>
    </recommendedName>
</protein>
<name>A0A5C6NFR7_9TELE</name>
<feature type="domain" description="C2H2-type" evidence="11">
    <location>
        <begin position="541"/>
        <end position="568"/>
    </location>
</feature>
<comment type="subcellular location">
    <subcellularLocation>
        <location evidence="1">Nucleus</location>
    </subcellularLocation>
</comment>
<feature type="compositionally biased region" description="Low complexity" evidence="10">
    <location>
        <begin position="312"/>
        <end position="335"/>
    </location>
</feature>
<dbReference type="GO" id="GO:0005634">
    <property type="term" value="C:nucleus"/>
    <property type="evidence" value="ECO:0007669"/>
    <property type="project" value="UniProtKB-SubCell"/>
</dbReference>
<dbReference type="Gene3D" id="3.30.160.60">
    <property type="entry name" value="Classic Zinc Finger"/>
    <property type="match status" value="2"/>
</dbReference>
<evidence type="ECO:0000256" key="8">
    <source>
        <dbReference type="PROSITE-ProRule" id="PRU00042"/>
    </source>
</evidence>
<dbReference type="SUPFAM" id="SSF57667">
    <property type="entry name" value="beta-beta-alpha zinc fingers"/>
    <property type="match status" value="2"/>
</dbReference>
<dbReference type="PROSITE" id="PS00028">
    <property type="entry name" value="ZINC_FINGER_C2H2_1"/>
    <property type="match status" value="3"/>
</dbReference>
<dbReference type="GO" id="GO:0000978">
    <property type="term" value="F:RNA polymerase II cis-regulatory region sequence-specific DNA binding"/>
    <property type="evidence" value="ECO:0007669"/>
    <property type="project" value="TreeGrafter"/>
</dbReference>
<keyword evidence="4 8" id="KW-0863">Zinc-finger</keyword>
<evidence type="ECO:0000256" key="7">
    <source>
        <dbReference type="ARBA" id="ARBA00023242"/>
    </source>
</evidence>
<evidence type="ECO:0000259" key="11">
    <source>
        <dbReference type="PROSITE" id="PS50157"/>
    </source>
</evidence>
<comment type="caution">
    <text evidence="12">The sequence shown here is derived from an EMBL/GenBank/DDBJ whole genome shotgun (WGS) entry which is preliminary data.</text>
</comment>
<evidence type="ECO:0000256" key="10">
    <source>
        <dbReference type="SAM" id="MobiDB-lite"/>
    </source>
</evidence>
<feature type="compositionally biased region" description="Acidic residues" evidence="10">
    <location>
        <begin position="298"/>
        <end position="311"/>
    </location>
</feature>
<dbReference type="GO" id="GO:0008270">
    <property type="term" value="F:zinc ion binding"/>
    <property type="evidence" value="ECO:0007669"/>
    <property type="project" value="UniProtKB-KW"/>
</dbReference>
<feature type="coiled-coil region" evidence="9">
    <location>
        <begin position="121"/>
        <end position="190"/>
    </location>
</feature>
<proteinExistence type="predicted"/>
<dbReference type="AlphaFoldDB" id="A0A5C6NFR7"/>
<keyword evidence="13" id="KW-1185">Reference proteome</keyword>
<keyword evidence="9" id="KW-0175">Coiled coil</keyword>
<dbReference type="SMART" id="SM00355">
    <property type="entry name" value="ZnF_C2H2"/>
    <property type="match status" value="3"/>
</dbReference>
<accession>A0A5C6NFR7</accession>
<gene>
    <name evidence="12" type="ORF">D4764_21G0007960</name>
</gene>
<keyword evidence="6" id="KW-0238">DNA-binding</keyword>
<dbReference type="Pfam" id="PF00096">
    <property type="entry name" value="zf-C2H2"/>
    <property type="match status" value="3"/>
</dbReference>
<evidence type="ECO:0000256" key="4">
    <source>
        <dbReference type="ARBA" id="ARBA00022771"/>
    </source>
</evidence>
<feature type="region of interest" description="Disordered" evidence="10">
    <location>
        <begin position="232"/>
        <end position="362"/>
    </location>
</feature>
<reference evidence="12 13" key="1">
    <citation type="submission" date="2019-04" db="EMBL/GenBank/DDBJ databases">
        <title>Chromosome genome assembly for Takifugu flavidus.</title>
        <authorList>
            <person name="Xiao S."/>
        </authorList>
    </citation>
    <scope>NUCLEOTIDE SEQUENCE [LARGE SCALE GENOMIC DNA]</scope>
    <source>
        <strain evidence="12">HTHZ2018</strain>
        <tissue evidence="12">Muscle</tissue>
    </source>
</reference>
<dbReference type="PROSITE" id="PS50157">
    <property type="entry name" value="ZINC_FINGER_C2H2_2"/>
    <property type="match status" value="3"/>
</dbReference>
<dbReference type="InterPro" id="IPR036236">
    <property type="entry name" value="Znf_C2H2_sf"/>
</dbReference>